<evidence type="ECO:0000256" key="1">
    <source>
        <dbReference type="ARBA" id="ARBA00002510"/>
    </source>
</evidence>
<comment type="caution">
    <text evidence="15">The sequence shown here is derived from an EMBL/GenBank/DDBJ whole genome shotgun (WGS) entry which is preliminary data.</text>
</comment>
<evidence type="ECO:0000256" key="11">
    <source>
        <dbReference type="ARBA" id="ARBA00023136"/>
    </source>
</evidence>
<feature type="transmembrane region" description="Helical" evidence="13">
    <location>
        <begin position="458"/>
        <end position="476"/>
    </location>
</feature>
<keyword evidence="12" id="KW-0170">Cobalt</keyword>
<dbReference type="RefSeq" id="WP_078398207.1">
    <property type="nucleotide sequence ID" value="NZ_CP012546.1"/>
</dbReference>
<comment type="similarity">
    <text evidence="13">Belongs to the NiCoT transporter (TC 2.A.52) family.</text>
</comment>
<evidence type="ECO:0000313" key="16">
    <source>
        <dbReference type="Proteomes" id="UP000189728"/>
    </source>
</evidence>
<dbReference type="InterPro" id="IPR010412">
    <property type="entry name" value="DUF1007"/>
</dbReference>
<dbReference type="Proteomes" id="UP000189728">
    <property type="component" value="Unassembled WGS sequence"/>
</dbReference>
<dbReference type="InterPro" id="IPR011541">
    <property type="entry name" value="Ni/Co_transpt_high_affinity"/>
</dbReference>
<feature type="transmembrane region" description="Helical" evidence="13">
    <location>
        <begin position="413"/>
        <end position="437"/>
    </location>
</feature>
<dbReference type="EMBL" id="MCRK01000004">
    <property type="protein sequence ID" value="OPA82075.1"/>
    <property type="molecule type" value="Genomic_DNA"/>
</dbReference>
<dbReference type="GO" id="GO:0015099">
    <property type="term" value="F:nickel cation transmembrane transporter activity"/>
    <property type="evidence" value="ECO:0007669"/>
    <property type="project" value="UniProtKB-UniRule"/>
</dbReference>
<keyword evidence="11 13" id="KW-0472">Membrane</keyword>
<dbReference type="InterPro" id="IPR051224">
    <property type="entry name" value="NiCoT_RcnA"/>
</dbReference>
<evidence type="ECO:0000256" key="6">
    <source>
        <dbReference type="ARBA" id="ARBA00022596"/>
    </source>
</evidence>
<dbReference type="PANTHER" id="PTHR40659:SF1">
    <property type="entry name" value="NICKEL_COBALT EFFLUX SYSTEM RCNA"/>
    <property type="match status" value="1"/>
</dbReference>
<dbReference type="Pfam" id="PF03824">
    <property type="entry name" value="NicO"/>
    <property type="match status" value="1"/>
</dbReference>
<evidence type="ECO:0000256" key="3">
    <source>
        <dbReference type="ARBA" id="ARBA00022426"/>
    </source>
</evidence>
<reference evidence="15 16" key="1">
    <citation type="submission" date="2016-08" db="EMBL/GenBank/DDBJ databases">
        <title>Campylobacter species from sea mammals.</title>
        <authorList>
            <person name="Gilbert M.J."/>
            <person name="Byrne B.A."/>
            <person name="Zomer A.L."/>
            <person name="Wagenaar J.A."/>
        </authorList>
    </citation>
    <scope>NUCLEOTIDE SEQUENCE [LARGE SCALE GENOMIC DNA]</scope>
    <source>
        <strain evidence="15 16">1105248</strain>
    </source>
</reference>
<dbReference type="GO" id="GO:0032025">
    <property type="term" value="P:response to cobalt ion"/>
    <property type="evidence" value="ECO:0007669"/>
    <property type="project" value="TreeGrafter"/>
</dbReference>
<feature type="transmembrane region" description="Helical" evidence="13">
    <location>
        <begin position="247"/>
        <end position="264"/>
    </location>
</feature>
<evidence type="ECO:0000256" key="5">
    <source>
        <dbReference type="ARBA" id="ARBA00022475"/>
    </source>
</evidence>
<feature type="chain" id="PRO_5043757363" description="Nickel/cobalt efflux system" evidence="14">
    <location>
        <begin position="30"/>
        <end position="481"/>
    </location>
</feature>
<name>A0AAX0LCF9_9BACT</name>
<feature type="transmembrane region" description="Helical" evidence="13">
    <location>
        <begin position="297"/>
        <end position="316"/>
    </location>
</feature>
<dbReference type="GO" id="GO:0005886">
    <property type="term" value="C:plasma membrane"/>
    <property type="evidence" value="ECO:0007669"/>
    <property type="project" value="UniProtKB-SubCell"/>
</dbReference>
<keyword evidence="6" id="KW-0533">Nickel</keyword>
<dbReference type="GO" id="GO:0010045">
    <property type="term" value="P:response to nickel cation"/>
    <property type="evidence" value="ECO:0007669"/>
    <property type="project" value="TreeGrafter"/>
</dbReference>
<feature type="transmembrane region" description="Helical" evidence="13">
    <location>
        <begin position="328"/>
        <end position="348"/>
    </location>
</feature>
<evidence type="ECO:0000256" key="8">
    <source>
        <dbReference type="ARBA" id="ARBA00022989"/>
    </source>
</evidence>
<accession>A0AAX0LCF9</accession>
<keyword evidence="4 13" id="KW-0813">Transport</keyword>
<feature type="transmembrane region" description="Helical" evidence="13">
    <location>
        <begin position="386"/>
        <end position="407"/>
    </location>
</feature>
<evidence type="ECO:0000256" key="7">
    <source>
        <dbReference type="ARBA" id="ARBA00022692"/>
    </source>
</evidence>
<protein>
    <recommendedName>
        <fullName evidence="13">Nickel/cobalt efflux system</fullName>
    </recommendedName>
</protein>
<gene>
    <name evidence="15" type="ORF">BFG04_07720</name>
</gene>
<dbReference type="GO" id="GO:0046583">
    <property type="term" value="F:monoatomic cation efflux transmembrane transporter activity"/>
    <property type="evidence" value="ECO:0007669"/>
    <property type="project" value="TreeGrafter"/>
</dbReference>
<dbReference type="AlphaFoldDB" id="A0AAX0LCF9"/>
<evidence type="ECO:0000256" key="12">
    <source>
        <dbReference type="ARBA" id="ARBA00023285"/>
    </source>
</evidence>
<evidence type="ECO:0000256" key="9">
    <source>
        <dbReference type="ARBA" id="ARBA00023065"/>
    </source>
</evidence>
<keyword evidence="14" id="KW-0732">Signal</keyword>
<keyword evidence="3" id="KW-0171">Cobalt transport</keyword>
<keyword evidence="5" id="KW-1003">Cell membrane</keyword>
<keyword evidence="7 13" id="KW-0812">Transmembrane</keyword>
<dbReference type="GO" id="GO:0006824">
    <property type="term" value="P:cobalt ion transport"/>
    <property type="evidence" value="ECO:0007669"/>
    <property type="project" value="UniProtKB-KW"/>
</dbReference>
<keyword evidence="8 13" id="KW-1133">Transmembrane helix</keyword>
<dbReference type="PANTHER" id="PTHR40659">
    <property type="entry name" value="NICKEL/COBALT EFFLUX SYSTEM RCNA"/>
    <property type="match status" value="1"/>
</dbReference>
<sequence length="481" mass="54436">MKNFFLVIILSVNTFACALCALYSPTAHVTTKFHTTNDNIDSVKLIWTFSENFSNLMLQTYDTNSDKHFDKSELQVVFRSLLDYLVPNGFLTKISYYKGDEDAKDVLLKVKDYNIFFDKGRLRFEVEFLLGIKIEQNLVMPIEVFDKNEYFYFTFMDEKSYEISPSYWVVQNINANINFFKIVKKEVAKQDDAKPKLKDVVSLQEKEPDYSYIDEIDANKFDSLSKVSLGFLDRLKQIFKDNQKNPTIFSTFLILFFSFVYGFLHAAGPGHAKLLTGSYFAANGGSYLKAFNFSIKVGAMHVLGAFILVGTTFLTLSKIDLILSRELSRISTLICGIVIAMIAIYMLYTKLKKTKPKYTWNTHESGCGCASCASINLSKNSTYKDWVIAASSALIPCPGVILVFILAFELGSYFTGILSGIFMALGMSVVIFLSAVFGQKINNNSISKIRNFKSYIELIAILIMFVLGIFMIFISSKSSIF</sequence>
<evidence type="ECO:0000256" key="10">
    <source>
        <dbReference type="ARBA" id="ARBA00023112"/>
    </source>
</evidence>
<evidence type="ECO:0000256" key="14">
    <source>
        <dbReference type="SAM" id="SignalP"/>
    </source>
</evidence>
<evidence type="ECO:0000256" key="2">
    <source>
        <dbReference type="ARBA" id="ARBA00004651"/>
    </source>
</evidence>
<evidence type="ECO:0000256" key="4">
    <source>
        <dbReference type="ARBA" id="ARBA00022448"/>
    </source>
</evidence>
<proteinExistence type="inferred from homology"/>
<dbReference type="Pfam" id="PF06226">
    <property type="entry name" value="DUF1007"/>
    <property type="match status" value="1"/>
</dbReference>
<keyword evidence="10" id="KW-0921">Nickel transport</keyword>
<evidence type="ECO:0000313" key="15">
    <source>
        <dbReference type="EMBL" id="OPA82075.1"/>
    </source>
</evidence>
<comment type="subcellular location">
    <subcellularLocation>
        <location evidence="2 13">Cell membrane</location>
        <topology evidence="2 13">Multi-pass membrane protein</topology>
    </subcellularLocation>
</comment>
<comment type="function">
    <text evidence="1">Efflux system for nickel and cobalt.</text>
</comment>
<organism evidence="15 16">
    <name type="scientific">Campylobacter pinnipediorum subsp. pinnipediorum</name>
    <dbReference type="NCBI Taxonomy" id="1660067"/>
    <lineage>
        <taxon>Bacteria</taxon>
        <taxon>Pseudomonadati</taxon>
        <taxon>Campylobacterota</taxon>
        <taxon>Epsilonproteobacteria</taxon>
        <taxon>Campylobacterales</taxon>
        <taxon>Campylobacteraceae</taxon>
        <taxon>Campylobacter</taxon>
    </lineage>
</organism>
<feature type="signal peptide" evidence="14">
    <location>
        <begin position="1"/>
        <end position="29"/>
    </location>
</feature>
<keyword evidence="9" id="KW-0406">Ion transport</keyword>
<evidence type="ECO:0000256" key="13">
    <source>
        <dbReference type="RuleBase" id="RU362101"/>
    </source>
</evidence>